<dbReference type="AlphaFoldDB" id="A0A368UW44"/>
<dbReference type="RefSeq" id="WP_114437410.1">
    <property type="nucleotide sequence ID" value="NZ_QPIZ01000017.1"/>
</dbReference>
<dbReference type="Proteomes" id="UP000252733">
    <property type="component" value="Unassembled WGS sequence"/>
</dbReference>
<proteinExistence type="predicted"/>
<dbReference type="EMBL" id="QPIZ01000017">
    <property type="protein sequence ID" value="RCW31614.1"/>
    <property type="molecule type" value="Genomic_DNA"/>
</dbReference>
<sequence>MYNFSPHTFHVPVMGIGYTIDSPLKLAHFGITSVVSLVDDMLMEKMREFHTRSMNSPFQGISSKVADFRARRITAFLDLMDGMVKEKIAGMKSSFNRKSEEVDKYFEMLPDFSKARQTYFYLKQNASFSDLKDWVFENLHPGQIDVNIMTKLDKPNFSGSEQLPVEFNDAHAALRGFAKSSLSSSLVLSAGMNPRLFSYMEKWDDFYPDPEGVIKKKVTIKVSDFRSAVVQGKMLAKKGIWVSEFRIESGLNCGGHAFASQGNLLGPVLEEFKQKRKDLIEDQFRTFCEGLAAKGMTCPEQPPVMRFSAQGGVGTADEHQFLLHHYHLDSVGWGTPFLMVPEAVSIDADTINKLGRAKEKDLYLSDISPLGVPFNNLRGNTKDLEKKRKIEANRPGSNCTKQYCSLNSEFSGRPVCTASRQYQRKKILLAEAELSSQAAIDKEIKKITEKSCICVGLGTSALIANGISHTSEGAGVSVCPGPNMAYFDKEASLKEMADHIYGRENIMSRSDRPHIFLKELGLYVNYFFEKLKPQEESDVRKKAANEKFLQAISESIEYYRDMYIRQSAQLGVVVADVLGRLSFFEKQVNGTLWTETK</sequence>
<organism evidence="1 2">
    <name type="scientific">Marinilabilia salmonicolor</name>
    <dbReference type="NCBI Taxonomy" id="989"/>
    <lineage>
        <taxon>Bacteria</taxon>
        <taxon>Pseudomonadati</taxon>
        <taxon>Bacteroidota</taxon>
        <taxon>Bacteroidia</taxon>
        <taxon>Marinilabiliales</taxon>
        <taxon>Marinilabiliaceae</taxon>
        <taxon>Marinilabilia</taxon>
    </lineage>
</organism>
<gene>
    <name evidence="1" type="ORF">DFO77_11759</name>
</gene>
<keyword evidence="2" id="KW-1185">Reference proteome</keyword>
<comment type="caution">
    <text evidence="1">The sequence shown here is derived from an EMBL/GenBank/DDBJ whole genome shotgun (WGS) entry which is preliminary data.</text>
</comment>
<protein>
    <submittedName>
        <fullName evidence="1">Uncharacterized protein</fullName>
    </submittedName>
</protein>
<evidence type="ECO:0000313" key="1">
    <source>
        <dbReference type="EMBL" id="RCW31614.1"/>
    </source>
</evidence>
<evidence type="ECO:0000313" key="2">
    <source>
        <dbReference type="Proteomes" id="UP000252733"/>
    </source>
</evidence>
<reference evidence="1 2" key="1">
    <citation type="submission" date="2018-07" db="EMBL/GenBank/DDBJ databases">
        <title>Freshwater and sediment microbial communities from various areas in North America, analyzing microbe dynamics in response to fracking.</title>
        <authorList>
            <person name="Lamendella R."/>
        </authorList>
    </citation>
    <scope>NUCLEOTIDE SEQUENCE [LARGE SCALE GENOMIC DNA]</scope>
    <source>
        <strain evidence="1 2">160A</strain>
    </source>
</reference>
<name>A0A368UW44_9BACT</name>
<accession>A0A368UW44</accession>